<comment type="caution">
    <text evidence="1">The sequence shown here is derived from an EMBL/GenBank/DDBJ whole genome shotgun (WGS) entry which is preliminary data.</text>
</comment>
<accession>A0ACC1HJ47</accession>
<proteinExistence type="predicted"/>
<name>A0ACC1HJ47_9FUNG</name>
<organism evidence="1 2">
    <name type="scientific">Spiromyces aspiralis</name>
    <dbReference type="NCBI Taxonomy" id="68401"/>
    <lineage>
        <taxon>Eukaryota</taxon>
        <taxon>Fungi</taxon>
        <taxon>Fungi incertae sedis</taxon>
        <taxon>Zoopagomycota</taxon>
        <taxon>Kickxellomycotina</taxon>
        <taxon>Kickxellomycetes</taxon>
        <taxon>Kickxellales</taxon>
        <taxon>Kickxellaceae</taxon>
        <taxon>Spiromyces</taxon>
    </lineage>
</organism>
<reference evidence="1" key="1">
    <citation type="submission" date="2022-06" db="EMBL/GenBank/DDBJ databases">
        <title>Phylogenomic reconstructions and comparative analyses of Kickxellomycotina fungi.</title>
        <authorList>
            <person name="Reynolds N.K."/>
            <person name="Stajich J.E."/>
            <person name="Barry K."/>
            <person name="Grigoriev I.V."/>
            <person name="Crous P."/>
            <person name="Smith M.E."/>
        </authorList>
    </citation>
    <scope>NUCLEOTIDE SEQUENCE</scope>
    <source>
        <strain evidence="1">RSA 2271</strain>
    </source>
</reference>
<evidence type="ECO:0000313" key="1">
    <source>
        <dbReference type="EMBL" id="KAJ1675691.1"/>
    </source>
</evidence>
<protein>
    <submittedName>
        <fullName evidence="1">Protein OS-9</fullName>
    </submittedName>
</protein>
<dbReference type="Proteomes" id="UP001145114">
    <property type="component" value="Unassembled WGS sequence"/>
</dbReference>
<sequence length="492" mass="55996">MHMRAAILYELAWVAASTLASSVNLGFVYEDLFDFPRISLEVDDTPLYQADLAGEITRLRQENGYKEIEDGARSLRHEQRPQDVGHTRLGTTPDESIPVEPIVMRTEKGHQYLCRVPVLLEEPGDNGNKDSDDDGGSDGDRENGEHTDAQDVDIRKLHERNFAKEVLGLLAPLGKECLIYTDSARWWSYEYCHQDQVRQFQTINPEDLPHAKPKMEFVLGTFEGMLADVSKKHRGGQILDATANVTITKTAGRRRYASQVWKDGTECDITGRPRQIEIQYYCDPGHVDHIAHVRETSICNYLMVINTNLLCQKPEFYHPISSRTHTIYCNRVFEDEAEYLKVLPSSSQDTDHSEGEYVTRGDDAEEGADERRQDRQAESEGKDQARNRQHNDKGDGGTADMGKTAAHKSEEHMLALILAPAIGMDTQNDAEIELLAKFIRATMGQNKQQWPHAHRPDSPRKDTEENKDEEKPTDTDSGKKRRRMKRIKHDEL</sequence>
<keyword evidence="2" id="KW-1185">Reference proteome</keyword>
<gene>
    <name evidence="1" type="primary">YOS9</name>
    <name evidence="1" type="ORF">EV182_000767</name>
</gene>
<dbReference type="EMBL" id="JAMZIH010005202">
    <property type="protein sequence ID" value="KAJ1675691.1"/>
    <property type="molecule type" value="Genomic_DNA"/>
</dbReference>
<evidence type="ECO:0000313" key="2">
    <source>
        <dbReference type="Proteomes" id="UP001145114"/>
    </source>
</evidence>